<dbReference type="EMBL" id="AJXU01000065">
    <property type="protein sequence ID" value="EIL87913.1"/>
    <property type="molecule type" value="Genomic_DNA"/>
</dbReference>
<keyword evidence="3" id="KW-0998">Cell outer membrane</keyword>
<comment type="caution">
    <text evidence="8">The sequence shown here is derived from an EMBL/GenBank/DDBJ whole genome shotgun (WGS) entry which is preliminary data.</text>
</comment>
<dbReference type="GO" id="GO:0008320">
    <property type="term" value="F:protein transmembrane transporter activity"/>
    <property type="evidence" value="ECO:0007669"/>
    <property type="project" value="TreeGrafter"/>
</dbReference>
<dbReference type="Gene3D" id="3.10.20.310">
    <property type="entry name" value="membrane protein fhac"/>
    <property type="match status" value="1"/>
</dbReference>
<protein>
    <submittedName>
        <fullName evidence="8">Hemolysin activator translocator</fullName>
    </submittedName>
</protein>
<dbReference type="InterPro" id="IPR005565">
    <property type="entry name" value="Hemolysn_activator_HlyB_C"/>
</dbReference>
<dbReference type="InterPro" id="IPR013686">
    <property type="entry name" value="Polypept-transport_assoc_ShlB"/>
</dbReference>
<dbReference type="GO" id="GO:0098046">
    <property type="term" value="C:type V protein secretion system complex"/>
    <property type="evidence" value="ECO:0007669"/>
    <property type="project" value="TreeGrafter"/>
</dbReference>
<evidence type="ECO:0000256" key="1">
    <source>
        <dbReference type="ARBA" id="ARBA00022452"/>
    </source>
</evidence>
<keyword evidence="2" id="KW-0812">Transmembrane</keyword>
<dbReference type="PANTHER" id="PTHR34597">
    <property type="entry name" value="SLR1661 PROTEIN"/>
    <property type="match status" value="1"/>
</dbReference>
<dbReference type="Pfam" id="PF03865">
    <property type="entry name" value="ShlB"/>
    <property type="match status" value="1"/>
</dbReference>
<dbReference type="Proteomes" id="UP000004210">
    <property type="component" value="Unassembled WGS sequence"/>
</dbReference>
<organism evidence="8 9">
    <name type="scientific">Rhodanobacter fulvus Jip2</name>
    <dbReference type="NCBI Taxonomy" id="1163408"/>
    <lineage>
        <taxon>Bacteria</taxon>
        <taxon>Pseudomonadati</taxon>
        <taxon>Pseudomonadota</taxon>
        <taxon>Gammaproteobacteria</taxon>
        <taxon>Lysobacterales</taxon>
        <taxon>Rhodanobacteraceae</taxon>
        <taxon>Rhodanobacter</taxon>
    </lineage>
</organism>
<evidence type="ECO:0000259" key="6">
    <source>
        <dbReference type="Pfam" id="PF08479"/>
    </source>
</evidence>
<name>I4VL22_9GAMM</name>
<keyword evidence="1" id="KW-1134">Transmembrane beta strand</keyword>
<proteinExistence type="predicted"/>
<feature type="domain" description="ShlB POTRA" evidence="7">
    <location>
        <begin position="136"/>
        <end position="188"/>
    </location>
</feature>
<accession>I4VL22</accession>
<evidence type="ECO:0000256" key="3">
    <source>
        <dbReference type="ARBA" id="ARBA00023237"/>
    </source>
</evidence>
<feature type="region of interest" description="Disordered" evidence="4">
    <location>
        <begin position="13"/>
        <end position="39"/>
    </location>
</feature>
<evidence type="ECO:0000259" key="5">
    <source>
        <dbReference type="Pfam" id="PF03865"/>
    </source>
</evidence>
<dbReference type="GO" id="GO:0046819">
    <property type="term" value="P:protein secretion by the type V secretion system"/>
    <property type="evidence" value="ECO:0007669"/>
    <property type="project" value="TreeGrafter"/>
</dbReference>
<dbReference type="AlphaFoldDB" id="I4VL22"/>
<keyword evidence="9" id="KW-1185">Reference proteome</keyword>
<dbReference type="Gene3D" id="2.40.160.50">
    <property type="entry name" value="membrane protein fhac: a member of the omp85/tpsb transporter family"/>
    <property type="match status" value="1"/>
</dbReference>
<evidence type="ECO:0000313" key="9">
    <source>
        <dbReference type="Proteomes" id="UP000004210"/>
    </source>
</evidence>
<evidence type="ECO:0000313" key="8">
    <source>
        <dbReference type="EMBL" id="EIL87913.1"/>
    </source>
</evidence>
<keyword evidence="1" id="KW-0472">Membrane</keyword>
<dbReference type="InterPro" id="IPR051544">
    <property type="entry name" value="TPS_OM_transporter"/>
</dbReference>
<dbReference type="PIRSF" id="PIRSF029745">
    <property type="entry name" value="FhaC"/>
    <property type="match status" value="1"/>
</dbReference>
<reference evidence="8 9" key="1">
    <citation type="journal article" date="2012" name="J. Bacteriol.">
        <title>Genome sequences for six rhodanobacter strains, isolated from soils and the terrestrial subsurface, with variable denitrification capabilities.</title>
        <authorList>
            <person name="Kostka J.E."/>
            <person name="Green S.J."/>
            <person name="Rishishwar L."/>
            <person name="Prakash O."/>
            <person name="Katz L.S."/>
            <person name="Marino-Ramirez L."/>
            <person name="Jordan I.K."/>
            <person name="Munk C."/>
            <person name="Ivanova N."/>
            <person name="Mikhailova N."/>
            <person name="Watson D.B."/>
            <person name="Brown S.D."/>
            <person name="Palumbo A.V."/>
            <person name="Brooks S.C."/>
        </authorList>
    </citation>
    <scope>NUCLEOTIDE SEQUENCE [LARGE SCALE GENOMIC DNA]</scope>
    <source>
        <strain evidence="9">Jip2T</strain>
    </source>
</reference>
<dbReference type="Pfam" id="PF08479">
    <property type="entry name" value="POTRA_2"/>
    <property type="match status" value="1"/>
</dbReference>
<dbReference type="InterPro" id="IPR027282">
    <property type="entry name" value="TPS"/>
</dbReference>
<feature type="domain" description="Polypeptide-transport-associated ShlB-type" evidence="6">
    <location>
        <begin position="59"/>
        <end position="134"/>
    </location>
</feature>
<evidence type="ECO:0000259" key="7">
    <source>
        <dbReference type="Pfam" id="PF17287"/>
    </source>
</evidence>
<dbReference type="eggNOG" id="COG2831">
    <property type="taxonomic scope" value="Bacteria"/>
</dbReference>
<sequence>MLPCIGLAQTTLDQQEQRERAQREAQARQQQRATPDVRLTTSRGTDFHRTDLPAEQPCFRLDSVRLEGPHLADFAWVQRYLDRYAGKCAGRRGIELVVRRTSDLIIDRGYVTTRVGVAAQDLSTGVLHLTLVPGVIRRIRYADSTLAGAWQTALPMRPGDLLNLRDVEQGLEQMKRVPSQDVNIDIAPGDVPGASDLVITVKRSRPWHLVATLDDAGSRATGRGQAGISAGFDNPLGINDILSLGYNHDVWQSTGHGTRGVNASYSVPFGRWLFTLSAYDYAYHQTVAGYQTTFLSRGKSRTTDLTVQRMIHRNGSGKTSLELRLGKRKAHSFIEDTEVTSQRRDVTSAELALVQRQYLGAAQLDLRLAQRRGVSWFGGQRDAPGHQPSDPSFGYRLWILDASLNLPFQAGALPLQWMSELHAQCSGETLYGSEFITLGGRYTVRGFDGEQTLAAERGWTWRNTLTAPLGALPAALYVGFDVGHIGGPSKNIYGTEHTLRGGVFGLRGQLGRLGWDVFAGWALTGGRVLETRRPATGFQLVYQY</sequence>
<dbReference type="InterPro" id="IPR035251">
    <property type="entry name" value="ShlB_POTRA"/>
</dbReference>
<feature type="compositionally biased region" description="Basic and acidic residues" evidence="4">
    <location>
        <begin position="15"/>
        <end position="26"/>
    </location>
</feature>
<evidence type="ECO:0000256" key="2">
    <source>
        <dbReference type="ARBA" id="ARBA00022692"/>
    </source>
</evidence>
<dbReference type="PANTHER" id="PTHR34597:SF3">
    <property type="entry name" value="OUTER MEMBRANE TRANSPORTER CDIB"/>
    <property type="match status" value="1"/>
</dbReference>
<evidence type="ECO:0000256" key="4">
    <source>
        <dbReference type="SAM" id="MobiDB-lite"/>
    </source>
</evidence>
<feature type="domain" description="Haemolysin activator HlyB C-terminal" evidence="5">
    <location>
        <begin position="193"/>
        <end position="508"/>
    </location>
</feature>
<dbReference type="Pfam" id="PF17287">
    <property type="entry name" value="POTRA_3"/>
    <property type="match status" value="1"/>
</dbReference>
<gene>
    <name evidence="8" type="ORF">UU9_13940</name>
</gene>
<dbReference type="PATRIC" id="fig|1163408.3.peg.2824"/>
<dbReference type="STRING" id="1163408.UU9_13940"/>